<reference evidence="2" key="1">
    <citation type="journal article" date="2015" name="Nature">
        <title>Complex archaea that bridge the gap between prokaryotes and eukaryotes.</title>
        <authorList>
            <person name="Spang A."/>
            <person name="Saw J.H."/>
            <person name="Jorgensen S.L."/>
            <person name="Zaremba-Niedzwiedzka K."/>
            <person name="Martijn J."/>
            <person name="Lind A.E."/>
            <person name="van Eijk R."/>
            <person name="Schleper C."/>
            <person name="Guy L."/>
            <person name="Ettema T.J."/>
        </authorList>
    </citation>
    <scope>NUCLEOTIDE SEQUENCE</scope>
</reference>
<accession>A0A0F8YPV9</accession>
<dbReference type="InterPro" id="IPR051161">
    <property type="entry name" value="Mannose-6P_isomerase_type2"/>
</dbReference>
<dbReference type="EMBL" id="LAZR01065121">
    <property type="protein sequence ID" value="KKK56179.1"/>
    <property type="molecule type" value="Genomic_DNA"/>
</dbReference>
<evidence type="ECO:0000313" key="2">
    <source>
        <dbReference type="EMBL" id="KKK56179.1"/>
    </source>
</evidence>
<evidence type="ECO:0000259" key="1">
    <source>
        <dbReference type="Pfam" id="PF01050"/>
    </source>
</evidence>
<gene>
    <name evidence="2" type="ORF">LCGC14_3067140</name>
</gene>
<comment type="caution">
    <text evidence="2">The sequence shown here is derived from an EMBL/GenBank/DDBJ whole genome shotgun (WGS) entry which is preliminary data.</text>
</comment>
<dbReference type="PANTHER" id="PTHR46390">
    <property type="entry name" value="MANNOSE-1-PHOSPHATE GUANYLYLTRANSFERASE"/>
    <property type="match status" value="1"/>
</dbReference>
<dbReference type="GO" id="GO:0004475">
    <property type="term" value="F:mannose-1-phosphate guanylyltransferase (GTP) activity"/>
    <property type="evidence" value="ECO:0007669"/>
    <property type="project" value="TreeGrafter"/>
</dbReference>
<dbReference type="InterPro" id="IPR001538">
    <property type="entry name" value="Man6P_isomerase-2_C"/>
</dbReference>
<sequence length="123" mass="14481">MEIHTNDEKTEPRAKHLRKWGHYVTLYEQPGLKAKVLQVEPGQNIPLQFHCYHDEHWLVLAGRGTAALYDEELSVQRTTWRFKPTLHFMEVGQIFDIPRNRPHRITNESDVPLVFLEIQVGQI</sequence>
<dbReference type="AlphaFoldDB" id="A0A0F8YPV9"/>
<dbReference type="InterPro" id="IPR011051">
    <property type="entry name" value="RmlC_Cupin_sf"/>
</dbReference>
<dbReference type="SUPFAM" id="SSF51182">
    <property type="entry name" value="RmlC-like cupins"/>
    <property type="match status" value="1"/>
</dbReference>
<dbReference type="PANTHER" id="PTHR46390:SF1">
    <property type="entry name" value="MANNOSE-1-PHOSPHATE GUANYLYLTRANSFERASE"/>
    <property type="match status" value="1"/>
</dbReference>
<name>A0A0F8YPV9_9ZZZZ</name>
<feature type="non-terminal residue" evidence="2">
    <location>
        <position position="123"/>
    </location>
</feature>
<feature type="domain" description="Mannose-6-phosphate isomerase type II C-terminal" evidence="1">
    <location>
        <begin position="6"/>
        <end position="122"/>
    </location>
</feature>
<dbReference type="GO" id="GO:0005976">
    <property type="term" value="P:polysaccharide metabolic process"/>
    <property type="evidence" value="ECO:0007669"/>
    <property type="project" value="InterPro"/>
</dbReference>
<dbReference type="GO" id="GO:0009298">
    <property type="term" value="P:GDP-mannose biosynthetic process"/>
    <property type="evidence" value="ECO:0007669"/>
    <property type="project" value="TreeGrafter"/>
</dbReference>
<dbReference type="InterPro" id="IPR014710">
    <property type="entry name" value="RmlC-like_jellyroll"/>
</dbReference>
<proteinExistence type="predicted"/>
<protein>
    <recommendedName>
        <fullName evidence="1">Mannose-6-phosphate isomerase type II C-terminal domain-containing protein</fullName>
    </recommendedName>
</protein>
<dbReference type="Pfam" id="PF01050">
    <property type="entry name" value="MannoseP_isomer"/>
    <property type="match status" value="1"/>
</dbReference>
<organism evidence="2">
    <name type="scientific">marine sediment metagenome</name>
    <dbReference type="NCBI Taxonomy" id="412755"/>
    <lineage>
        <taxon>unclassified sequences</taxon>
        <taxon>metagenomes</taxon>
        <taxon>ecological metagenomes</taxon>
    </lineage>
</organism>
<dbReference type="Gene3D" id="2.60.120.10">
    <property type="entry name" value="Jelly Rolls"/>
    <property type="match status" value="1"/>
</dbReference>